<dbReference type="InterPro" id="IPR050440">
    <property type="entry name" value="Laminin/Netrin_ECM"/>
</dbReference>
<dbReference type="FunFam" id="2.10.25.10:FF:000051">
    <property type="entry name" value="Laminin subunit alpha 4"/>
    <property type="match status" value="1"/>
</dbReference>
<evidence type="ECO:0000256" key="12">
    <source>
        <dbReference type="ARBA" id="ARBA00023292"/>
    </source>
</evidence>
<evidence type="ECO:0000256" key="29">
    <source>
        <dbReference type="PROSITE-ProRule" id="PRU00460"/>
    </source>
</evidence>
<dbReference type="InterPro" id="IPR001791">
    <property type="entry name" value="Laminin_G"/>
</dbReference>
<dbReference type="PROSITE" id="PS50027">
    <property type="entry name" value="EGF_LAM_2"/>
    <property type="match status" value="15"/>
</dbReference>
<dbReference type="PANTHER" id="PTHR10574:SF406">
    <property type="entry name" value="LAMININ SUBUNIT ALPHA 5"/>
    <property type="match status" value="1"/>
</dbReference>
<dbReference type="Pfam" id="PF00052">
    <property type="entry name" value="Laminin_B"/>
    <property type="match status" value="1"/>
</dbReference>
<dbReference type="GO" id="GO:0009887">
    <property type="term" value="P:animal organ morphogenesis"/>
    <property type="evidence" value="ECO:0007669"/>
    <property type="project" value="TreeGrafter"/>
</dbReference>
<evidence type="ECO:0000256" key="23">
    <source>
        <dbReference type="ARBA" id="ARBA00079116"/>
    </source>
</evidence>
<reference evidence="35" key="1">
    <citation type="journal article" date="2017" name="Front. Cell. Infect. Microbiol.">
        <title>The Distinct Transcriptional Response of the Midgut of Amblyomma sculptum and Amblyomma aureolatum Ticks to Rickettsia rickettsii Correlates to Their Differences in Susceptibility to Infection.</title>
        <authorList>
            <person name="Martins L.A."/>
            <person name="Galletti M.F.B.M."/>
            <person name="Ribeiro J.M."/>
            <person name="Fujita A."/>
            <person name="Costa F.B."/>
            <person name="Labruna M.B."/>
            <person name="Daffre S."/>
            <person name="Fogaca A.C."/>
        </authorList>
    </citation>
    <scope>NUCLEOTIDE SEQUENCE</scope>
</reference>
<dbReference type="FunFam" id="2.10.25.10:FF:000082">
    <property type="entry name" value="Laminin subunit alpha 1"/>
    <property type="match status" value="1"/>
</dbReference>
<feature type="domain" description="Laminin EGF-like" evidence="32">
    <location>
        <begin position="488"/>
        <end position="533"/>
    </location>
</feature>
<keyword evidence="12 29" id="KW-0424">Laminin EGF-like domain</keyword>
<dbReference type="SMART" id="SM00282">
    <property type="entry name" value="LamG"/>
    <property type="match status" value="5"/>
</dbReference>
<dbReference type="EMBL" id="GFAC01005459">
    <property type="protein sequence ID" value="JAT93729.1"/>
    <property type="molecule type" value="mRNA"/>
</dbReference>
<feature type="disulfide bond" evidence="29">
    <location>
        <begin position="1529"/>
        <end position="1538"/>
    </location>
</feature>
<dbReference type="InterPro" id="IPR000034">
    <property type="entry name" value="Laminin_IV"/>
</dbReference>
<feature type="disulfide bond" evidence="29">
    <location>
        <begin position="1977"/>
        <end position="1986"/>
    </location>
</feature>
<evidence type="ECO:0000256" key="19">
    <source>
        <dbReference type="ARBA" id="ARBA00075415"/>
    </source>
</evidence>
<feature type="domain" description="Laminin G" evidence="31">
    <location>
        <begin position="3041"/>
        <end position="3211"/>
    </location>
</feature>
<evidence type="ECO:0000256" key="15">
    <source>
        <dbReference type="ARBA" id="ARBA00071083"/>
    </source>
</evidence>
<organism evidence="35">
    <name type="scientific">Amblyomma aureolatum</name>
    <dbReference type="NCBI Taxonomy" id="187763"/>
    <lineage>
        <taxon>Eukaryota</taxon>
        <taxon>Metazoa</taxon>
        <taxon>Ecdysozoa</taxon>
        <taxon>Arthropoda</taxon>
        <taxon>Chelicerata</taxon>
        <taxon>Arachnida</taxon>
        <taxon>Acari</taxon>
        <taxon>Parasitiformes</taxon>
        <taxon>Ixodida</taxon>
        <taxon>Ixodoidea</taxon>
        <taxon>Ixodidae</taxon>
        <taxon>Amblyomminae</taxon>
        <taxon>Amblyomma</taxon>
    </lineage>
</organism>
<evidence type="ECO:0000259" key="34">
    <source>
        <dbReference type="PROSITE" id="PS51117"/>
    </source>
</evidence>
<feature type="domain" description="Laminin EGF-like" evidence="32">
    <location>
        <begin position="534"/>
        <end position="579"/>
    </location>
</feature>
<dbReference type="PROSITE" id="PS50025">
    <property type="entry name" value="LAM_G_DOMAIN"/>
    <property type="match status" value="5"/>
</dbReference>
<feature type="disulfide bond" evidence="29">
    <location>
        <begin position="1371"/>
        <end position="1388"/>
    </location>
</feature>
<evidence type="ECO:0000256" key="30">
    <source>
        <dbReference type="SAM" id="Coils"/>
    </source>
</evidence>
<dbReference type="PROSITE" id="PS01248">
    <property type="entry name" value="EGF_LAM_1"/>
    <property type="match status" value="6"/>
</dbReference>
<protein>
    <recommendedName>
        <fullName evidence="16">Laminin subunit alpha-1</fullName>
    </recommendedName>
    <alternativeName>
        <fullName evidence="24">Laminin A chain</fullName>
    </alternativeName>
    <alternativeName>
        <fullName evidence="20">Laminin B1 chain</fullName>
    </alternativeName>
    <alternativeName>
        <fullName evidence="15">Laminin subunit beta-1</fullName>
    </alternativeName>
    <alternativeName>
        <fullName evidence="22">Laminin-1 subunit alpha</fullName>
    </alternativeName>
    <alternativeName>
        <fullName evidence="18">Laminin-1 subunit beta</fullName>
    </alternativeName>
    <alternativeName>
        <fullName evidence="25">Laminin-10 subunit beta</fullName>
    </alternativeName>
    <alternativeName>
        <fullName evidence="19">Laminin-12 subunit beta</fullName>
    </alternativeName>
    <alternativeName>
        <fullName evidence="26">Laminin-2 subunit beta</fullName>
    </alternativeName>
    <alternativeName>
        <fullName evidence="23">Laminin-3 subunit alpha</fullName>
    </alternativeName>
    <alternativeName>
        <fullName evidence="21">Laminin-6 subunit beta</fullName>
    </alternativeName>
    <alternativeName>
        <fullName evidence="27">Laminin-8 subunit beta</fullName>
    </alternativeName>
    <alternativeName>
        <fullName evidence="17">S-laminin subunit alpha</fullName>
    </alternativeName>
</protein>
<feature type="domain" description="Laminin EGF-like" evidence="32">
    <location>
        <begin position="1905"/>
        <end position="1957"/>
    </location>
</feature>
<evidence type="ECO:0000256" key="1">
    <source>
        <dbReference type="ARBA" id="ARBA00004302"/>
    </source>
</evidence>
<feature type="disulfide bond" evidence="29">
    <location>
        <begin position="488"/>
        <end position="500"/>
    </location>
</feature>
<feature type="disulfide bond" evidence="29">
    <location>
        <begin position="1508"/>
        <end position="1520"/>
    </location>
</feature>
<evidence type="ECO:0000256" key="22">
    <source>
        <dbReference type="ARBA" id="ARBA00078827"/>
    </source>
</evidence>
<dbReference type="FunFam" id="2.10.25.10:FF:000090">
    <property type="entry name" value="laminin subunit alpha"/>
    <property type="match status" value="1"/>
</dbReference>
<feature type="domain" description="Laminin EGF-like" evidence="32">
    <location>
        <begin position="397"/>
        <end position="441"/>
    </location>
</feature>
<evidence type="ECO:0000256" key="26">
    <source>
        <dbReference type="ARBA" id="ARBA00083431"/>
    </source>
</evidence>
<evidence type="ECO:0000259" key="33">
    <source>
        <dbReference type="PROSITE" id="PS51115"/>
    </source>
</evidence>
<evidence type="ECO:0000256" key="13">
    <source>
        <dbReference type="ARBA" id="ARBA00065312"/>
    </source>
</evidence>
<dbReference type="InterPro" id="IPR010307">
    <property type="entry name" value="Laminin_dom_II"/>
</dbReference>
<evidence type="ECO:0000256" key="7">
    <source>
        <dbReference type="ARBA" id="ARBA00022869"/>
    </source>
</evidence>
<feature type="domain" description="Laminin EGF-like" evidence="32">
    <location>
        <begin position="1797"/>
        <end position="1846"/>
    </location>
</feature>
<keyword evidence="6" id="KW-0677">Repeat</keyword>
<feature type="disulfide bond" evidence="29">
    <location>
        <begin position="1390"/>
        <end position="1399"/>
    </location>
</feature>
<feature type="coiled-coil region" evidence="30">
    <location>
        <begin position="2340"/>
        <end position="2406"/>
    </location>
</feature>
<comment type="caution">
    <text evidence="29">Lacks conserved residue(s) required for the propagation of feature annotation.</text>
</comment>
<dbReference type="Gene3D" id="2.60.120.200">
    <property type="match status" value="5"/>
</dbReference>
<feature type="domain" description="Laminin IV type A" evidence="33">
    <location>
        <begin position="1579"/>
        <end position="1763"/>
    </location>
</feature>
<evidence type="ECO:0000256" key="24">
    <source>
        <dbReference type="ARBA" id="ARBA00082020"/>
    </source>
</evidence>
<feature type="domain" description="Laminin G" evidence="31">
    <location>
        <begin position="3265"/>
        <end position="3442"/>
    </location>
</feature>
<dbReference type="FunFam" id="2.60.120.260:FF:000092">
    <property type="entry name" value="Laminin subunit alpha-3"/>
    <property type="match status" value="1"/>
</dbReference>
<feature type="disulfide bond" evidence="29">
    <location>
        <begin position="1941"/>
        <end position="1955"/>
    </location>
</feature>
<dbReference type="GO" id="GO:0005737">
    <property type="term" value="C:cytoplasm"/>
    <property type="evidence" value="ECO:0007669"/>
    <property type="project" value="UniProtKB-ARBA"/>
</dbReference>
<dbReference type="SMART" id="SM00136">
    <property type="entry name" value="LamNT"/>
    <property type="match status" value="1"/>
</dbReference>
<name>A0A1E1X380_9ACAR</name>
<dbReference type="FunFam" id="2.10.25.10:FF:000065">
    <property type="entry name" value="Laminin subunit beta 1"/>
    <property type="match status" value="1"/>
</dbReference>
<dbReference type="InterPro" id="IPR008211">
    <property type="entry name" value="Laminin_N"/>
</dbReference>
<feature type="domain" description="Laminin G" evidence="31">
    <location>
        <begin position="2865"/>
        <end position="3034"/>
    </location>
</feature>
<dbReference type="SUPFAM" id="SSF49899">
    <property type="entry name" value="Concanavalin A-like lectins/glucanases"/>
    <property type="match status" value="5"/>
</dbReference>
<dbReference type="FunFam" id="2.10.25.10:FF:000189">
    <property type="entry name" value="Laminin subunit alpha 2"/>
    <property type="match status" value="1"/>
</dbReference>
<feature type="domain" description="Laminin EGF-like" evidence="32">
    <location>
        <begin position="1508"/>
        <end position="1558"/>
    </location>
</feature>
<dbReference type="GO" id="GO:0009888">
    <property type="term" value="P:tissue development"/>
    <property type="evidence" value="ECO:0007669"/>
    <property type="project" value="TreeGrafter"/>
</dbReference>
<dbReference type="Gene3D" id="2.60.120.260">
    <property type="entry name" value="Galactose-binding domain-like"/>
    <property type="match status" value="1"/>
</dbReference>
<feature type="domain" description="Laminin N-terminal" evidence="34">
    <location>
        <begin position="1"/>
        <end position="267"/>
    </location>
</feature>
<dbReference type="GO" id="GO:0043259">
    <property type="term" value="C:laminin-10 complex"/>
    <property type="evidence" value="ECO:0007669"/>
    <property type="project" value="UniProtKB-ARBA"/>
</dbReference>
<feature type="domain" description="Laminin EGF-like" evidence="32">
    <location>
        <begin position="1460"/>
        <end position="1507"/>
    </location>
</feature>
<evidence type="ECO:0000256" key="3">
    <source>
        <dbReference type="ARBA" id="ARBA00022530"/>
    </source>
</evidence>
<evidence type="ECO:0000256" key="9">
    <source>
        <dbReference type="ARBA" id="ARBA00023054"/>
    </source>
</evidence>
<feature type="domain" description="Laminin EGF-like" evidence="32">
    <location>
        <begin position="1958"/>
        <end position="2001"/>
    </location>
</feature>
<accession>A0A1E1X380</accession>
<dbReference type="GO" id="GO:0007411">
    <property type="term" value="P:axon guidance"/>
    <property type="evidence" value="ECO:0007669"/>
    <property type="project" value="TreeGrafter"/>
</dbReference>
<feature type="disulfide bond" evidence="29">
    <location>
        <begin position="2025"/>
        <end position="2034"/>
    </location>
</feature>
<feature type="disulfide bond" evidence="29">
    <location>
        <begin position="509"/>
        <end position="518"/>
    </location>
</feature>
<evidence type="ECO:0000256" key="8">
    <source>
        <dbReference type="ARBA" id="ARBA00022889"/>
    </source>
</evidence>
<dbReference type="FunFam" id="2.10.25.10:FF:000454">
    <property type="entry name" value="Laminin subunit alpha 1"/>
    <property type="match status" value="1"/>
</dbReference>
<dbReference type="Pfam" id="PF06009">
    <property type="entry name" value="Laminin_II"/>
    <property type="match status" value="1"/>
</dbReference>
<evidence type="ECO:0000256" key="27">
    <source>
        <dbReference type="ARBA" id="ARBA00083813"/>
    </source>
</evidence>
<dbReference type="FunFam" id="2.10.25.10:FF:000069">
    <property type="entry name" value="Laminin subunit alpha 1"/>
    <property type="match status" value="1"/>
</dbReference>
<evidence type="ECO:0000256" key="4">
    <source>
        <dbReference type="ARBA" id="ARBA00022553"/>
    </source>
</evidence>
<dbReference type="SMART" id="SM00180">
    <property type="entry name" value="EGF_Lam"/>
    <property type="match status" value="22"/>
</dbReference>
<keyword evidence="3" id="KW-0272">Extracellular matrix</keyword>
<feature type="disulfide bond" evidence="29">
    <location>
        <begin position="417"/>
        <end position="426"/>
    </location>
</feature>
<dbReference type="GO" id="GO:0006950">
    <property type="term" value="P:response to stress"/>
    <property type="evidence" value="ECO:0007669"/>
    <property type="project" value="UniProtKB-ARBA"/>
</dbReference>
<evidence type="ECO:0000256" key="25">
    <source>
        <dbReference type="ARBA" id="ARBA00082919"/>
    </source>
</evidence>
<dbReference type="SMART" id="SM00181">
    <property type="entry name" value="EGF"/>
    <property type="match status" value="12"/>
</dbReference>
<dbReference type="CDD" id="cd00110">
    <property type="entry name" value="LamG"/>
    <property type="match status" value="5"/>
</dbReference>
<comment type="subunit">
    <text evidence="14">Laminin is a complex glycoprotein, consisting of three different polypeptide chains (alpha, beta, gamma), which are bound to each other by disulfide bonds into a cross-shaped molecule comprising one long and three short arms with globules at each end. Alpha-1 is a subunit of laminin-1 (laminin-111 or EHS laminin) and laminin-3 (laminin-121 or S-laminin).</text>
</comment>
<feature type="domain" description="Laminin EGF-like" evidence="32">
    <location>
        <begin position="625"/>
        <end position="674"/>
    </location>
</feature>
<dbReference type="FunFam" id="2.10.25.10:FF:000083">
    <property type="entry name" value="Laminin subunit alpha"/>
    <property type="match status" value="1"/>
</dbReference>
<dbReference type="FunFam" id="2.10.25.10:FF:000034">
    <property type="entry name" value="Laminin subunit alpha 3"/>
    <property type="match status" value="3"/>
</dbReference>
<comment type="subcellular location">
    <subcellularLocation>
        <location evidence="1">Secreted</location>
        <location evidence="1">Extracellular space</location>
        <location evidence="1">Extracellular matrix</location>
        <location evidence="1">Basement membrane</location>
    </subcellularLocation>
</comment>
<dbReference type="FunFam" id="2.10.25.10:FF:000011">
    <property type="entry name" value="Cadherin EGF LAG seven-pass G-type receptor"/>
    <property type="match status" value="1"/>
</dbReference>
<evidence type="ECO:0000256" key="14">
    <source>
        <dbReference type="ARBA" id="ARBA00065595"/>
    </source>
</evidence>
<keyword evidence="5" id="KW-0732">Signal</keyword>
<feature type="disulfide bond" evidence="29">
    <location>
        <begin position="536"/>
        <end position="553"/>
    </location>
</feature>
<evidence type="ECO:0000256" key="5">
    <source>
        <dbReference type="ARBA" id="ARBA00022729"/>
    </source>
</evidence>
<dbReference type="FunFam" id="2.10.25.10:FF:000388">
    <property type="entry name" value="Laminin subunit alpha"/>
    <property type="match status" value="1"/>
</dbReference>
<feature type="domain" description="Laminin EGF-like" evidence="32">
    <location>
        <begin position="580"/>
        <end position="624"/>
    </location>
</feature>
<dbReference type="Pfam" id="PF24973">
    <property type="entry name" value="EGF_LMN_ATRN"/>
    <property type="match status" value="1"/>
</dbReference>
<feature type="disulfide bond" evidence="29">
    <location>
        <begin position="444"/>
        <end position="461"/>
    </location>
</feature>
<dbReference type="FunFam" id="2.10.25.10:FF:000135">
    <property type="entry name" value="Laminin subunit beta 4"/>
    <property type="match status" value="1"/>
</dbReference>
<evidence type="ECO:0000256" key="20">
    <source>
        <dbReference type="ARBA" id="ARBA00076920"/>
    </source>
</evidence>
<keyword evidence="10 29" id="KW-1015">Disulfide bond</keyword>
<dbReference type="InterPro" id="IPR002049">
    <property type="entry name" value="LE_dom"/>
</dbReference>
<proteinExistence type="evidence at transcript level"/>
<feature type="disulfide bond" evidence="29">
    <location>
        <begin position="580"/>
        <end position="592"/>
    </location>
</feature>
<evidence type="ECO:0000256" key="2">
    <source>
        <dbReference type="ARBA" id="ARBA00022525"/>
    </source>
</evidence>
<feature type="domain" description="Laminin EGF-like" evidence="32">
    <location>
        <begin position="442"/>
        <end position="487"/>
    </location>
</feature>
<dbReference type="CDD" id="cd00055">
    <property type="entry name" value="EGF_Lam"/>
    <property type="match status" value="22"/>
</dbReference>
<sequence length="3623" mass="397518">RAQILNPPYFNLAEGRNISATATCGDQGTPELYCKLVGANLDKQDNPNINLIQGQVCDYCDDPRKEYPAHAHEVEPLDQRREHPARYAIDGTERWWQSPPLSRGTRFNEVNLTVDLGQEFHVAYVFIKMANSPRPGVWVLERSTDNGETYQAWQYFADSYADCTSFFGPNVEHFITHDDSVICETKFSKVVPLEGGEMVISLLNGRPSADNFTYSPVLQEWTKATNIRMRLLRTKTLLGHLMSVERQDPTVTRRYFYSIKDINIGGRCVCNGHADTCDITDPANTYKLNCRCQHHTCGHQCEQCCSGFTQKKWQRASIDNPNVCEPCNCFGHSDDCYYDEKVDEQQLSLNIHGIYDGGGVCKNCRDNTEGINCNKCKPGYYRPYNKPLNATDVCHPCRCDLTFSSGNCSEGSGQCECRPEFLPPNCDQCNVGYYGYPTCRPCDCHAEGTQGRVCQVNGGQCPCRPYYEGKNCDRCAPGYYGFPNCTPCDCHPTAALGRTCDDTTGQCQCRNSYGGRQCLECQVGFYDYPSCKFCACDTTGTLDAVCNNRTGQCMCKPEYGGARCDQCAPGHYGFPNCIPCECDDKGSHSQVCDASGKCPCLASFTGLQCDQCAPGYFSYPECKPCDCDSYGAVGVSCGNDGICFCKPNFDGEKCNSCKKGFYNYPLCEGCNCNPAGILPTFGGCGSLTSGELCECKERVTGRICDQCRPLYWSLKPTNPQGCEECECHIPGTLGGLGVCDGQTGQCLCKPNVGQRQCTACIDGTFMLREDNLLGCQDCGCDVGGSVGSTCDQRHGQCPCRPRITGRRCSEPLQAHYFPTLHQHKYEVEDGHTPSGVNARFDFDEALFPGFSWRGYAIFSNIQKEILLDLHIQKPGLYQVIARYVSLNGDNMYSNITFTPDTYGETKQSEILILPPSREPRFQAVVGPDGVTALPFVLNPGRWTLSIKAQKPVFMDYIVLLPEAFYEATLLQEEVKQPCVRGQAPDVACLQLRYPTLPDGAAPVSAPQAGYVEVEGLQNPVRLLDDEVTLDELRSGPMAHLTEDEHAMTVELRAPTQGRYVFLLFYHSLNSNDSRPADVSLSSSDALATGKVNLHRCKYNMVCRQVVVDHLNRVLEFELKNEPVRVTIDLGEDSNSELAVERIVAVPALQWHTDYLIPSEECVLRQGECQGLPFPAFSPAAKLEFENAEDAVVATETPSTLKDAETSLVLLDHRNPTITLSDDVPETGPYVLVAHYFQPDHPAFELGATLESGGNEHDTRLALEHCPWTSGCRAVLINPQTGATAFHLMDNFTLSFQVPDQKSVWLDHLMLIREDQFDKSMLHRLPLDKAVEFIKQCGQNSLHIGTDTSDFCKEAVFSLTAEYNNGALPCQCNIDGSLSFECERFGGQCQCKENVIGRTCSQCRTGYFGFPACQPCDCPNTAVCHPVTGQCICPPRVTGDKCDTCVPLTFGYTRIVGCEECNCSPHGVQGGNLQCDLQTGQCRCKSSIVGRTCNECKWGYWDFPRCRLCNCDLRGTVEEICNQDTAECFCKENVEGESCDTCKPGTFFLEESNPVGCTKCFCFGTTDRCNSALLFRSQIVEMDGWTALGLNVVSELTHEDLYAPISSSPSHVEVTPPPQLPVGSLLYFAAPSPYLGNKVTSYGGMLSFSLTTTVDNTVDFGSVIGPDIILTGNNFTLVHEHLEQPAAGIPLDFSIKLVEGEFRQLGGRKVTREQLMVALVNLDGLYIRASYFQPSLQVRLSNVALDTALSTFIADAAQALTVEQCHCPPNYKGTSCEECAPGFYRSRTGPYLGFCVPCQCNNHGDTCDVVTGKCHSCRDNTYGDHCDKCLPGYHGDATRGNPDDCLICACPIPLPSNNFAESCEVSPSGQEISCNCKKGYYGDRCDVCDAGYFGQPDVIGSTCEPCQCSGNIDPENPASCDSVTGECVLCLNNTFGEACEICAPGYYGDAVGGKNCRQCSCNKCGTFSCNPATGICNCHNNVIGDLCDHCAPNHWGFDGCQGCRACDCGIASKSKQCDLETGQCPCQPGAGGLRCEGCEPGFWQYSTSGCISCNCAAKFSAGAVCNQQTGQCQCLPGVVGEKCDSCPHRWVFVERQGCHECGECVHALLDDTDQLAGLINGIQFEVKDLSATYLANQRLQVVNQSAHELKLQFDTFRLEQEADDASPLAQNVSDLETFGNGVRKSMSVILSSAKTNENAAFATKMAAIEEESNVNKTIKDMQDILFNLLTFSAGLSTSSASNIEPMLQEAKLIAERLNETTFVPEFREAEDELAEAREALEHAQEFSLPAVQNNATLAELRRSMQHDLEDRLHELANHTARANTMMRKALGLQQQANSSPFRGLVAQSQELQNSAEELLQQGEELLRQCSSFNLDADRALDALGDNERRLRDAVDQLRDTLAKVKKQTNDVKPIVREAIDHSQLLEDQAQECKNILYDTKQTSESALAYDEIIKTLDDALNYSRGAKAAADEAQSMSVGIIDRASDSKVNSEGLLQEAMELEQHVEQEMKPRVTDAVGKLATIELHNKMNAKDLADLARDMDNLQTTEAQQALQTSVADTRGAAERVQETSDKVDAILQRLPGEYSHTEELSSDNVAYQQALLAAGNYIDRAVAPEPDLGRLANRLQQRHKAMKDHAMDIQKQLEELRRKVALARDEANRVKIGMEFAGKQSLRLKNPEDLPEAATYTRLSLHMKTDQPQGILLYLGNGHNSQERSKRSSENDFMALLLREGHPVLLVNLGDGTEQIRNDRYVADNRWHQIIIDRTGKTVNLEVRTEGEPDSSKTKFLKGTSSVFNLDQASSQFYVGGIPPTGDVQLTPEDSQPFVGFLEELQFGGLPIGLWNFHSHQGQLEGCQERDTLIDIPSGSGLRFDGAGYAILSKERRDFADGISISMQFRTYAKEGLLFLIHNGPKFMALELREGHVVYKFNLGSGTTQVRSNAAYNDGQWHQLRAAQYRGDADLTVGGNDSRTTGYSGPEAGIDSTDDIFVGGHPSFHGHSEVTRVNFEGCIQELELDTRLVDLLKTKEALAVTTGCPPNVARVVSFAAESPGFVAMPFLDLAEDAQLTLKFRTTRPNGLIFYAYNEDHSNFLALGLRGGRLFLQAQPGGRVETEGTYDDGRWHYVTASSYSTRLRLDIDDTVKVEEKSKERVYVLTTSPLYFGGLPSGVQANPELQLDGRSFFVGCLGDATVRGALQNFAATADRVNAALTSCPLAGEDGGSEESTSTEETNVVLEGTGKRPSSGPLPGCVLPLEPARDADVTPESGLRFGNSPESRLEFRLPTDLANSLMEHSTISLEFRTRHEDGILFYVTNSNKVDFIAIFMKQGRVNVMFNCGTGAGTLTTTEAYNLGEWHLLEFSRRGQRGVLYMDNNATVTQGNSQGTTSSINVKSPIYLGGLPRNVSSQVKNNLRGVTASFPGCIRKLEVQDRQMLRPRVSVGVSGCSQKVETGTFFGTNRSHLILYDSYNVGKEMTVELDIKPRRTSGVLFAVHSNDQKDFVLLQMVDGNIVFSADNGAGIIKVAVSAGNLCDGEWHTVKAVKNKNIVSLAVGTASNLAIGRGGVSSTDTANPLYIGGVPEPDRTRAVATHDQYVGCIRYLQINGKLQSIAESTIYGNVQLNSCPTI</sequence>
<evidence type="ECO:0000256" key="28">
    <source>
        <dbReference type="PROSITE-ProRule" id="PRU00122"/>
    </source>
</evidence>
<feature type="disulfide bond" evidence="29">
    <location>
        <begin position="463"/>
        <end position="472"/>
    </location>
</feature>
<keyword evidence="2" id="KW-0964">Secreted</keyword>
<dbReference type="SUPFAM" id="SSF57196">
    <property type="entry name" value="EGF/Laminin"/>
    <property type="match status" value="21"/>
</dbReference>
<feature type="disulfide bond" evidence="29">
    <location>
        <begin position="534"/>
        <end position="546"/>
    </location>
</feature>
<dbReference type="GO" id="GO:0005606">
    <property type="term" value="C:laminin-1 complex"/>
    <property type="evidence" value="ECO:0007669"/>
    <property type="project" value="UniProtKB-ARBA"/>
</dbReference>
<dbReference type="Pfam" id="PF00053">
    <property type="entry name" value="EGF_laminin"/>
    <property type="match status" value="20"/>
</dbReference>
<feature type="disulfide bond" evidence="29">
    <location>
        <begin position="1483"/>
        <end position="1492"/>
    </location>
</feature>
<keyword evidence="9 30" id="KW-0175">Coiled coil</keyword>
<dbReference type="GO" id="GO:0005201">
    <property type="term" value="F:extracellular matrix structural constituent"/>
    <property type="evidence" value="ECO:0007669"/>
    <property type="project" value="TreeGrafter"/>
</dbReference>
<feature type="disulfide bond" evidence="29">
    <location>
        <begin position="748"/>
        <end position="757"/>
    </location>
</feature>
<comment type="subunit">
    <text evidence="13">Laminin is a complex glycoprotein, consisting of three different polypeptide chains (alpha, beta, gamma), which are bound to each other by disulfide bonds into a cross-shaped molecule comprising one long and three short arms with globules at each end. Beta-1 is a subunit of laminin-1 (laminin-111 or EHS laminin), laminin-2 (laminin-211 or merosin), laminin-6 (laminin-311 or K-laminin), laminin-8 (laminin-411), laminin-10 (laminin-511) and laminin-12 (laminin-213). Interacts with ITGB1.</text>
</comment>
<keyword evidence="4" id="KW-0597">Phosphoprotein</keyword>
<feature type="domain" description="Laminin EGF-like" evidence="32">
    <location>
        <begin position="1369"/>
        <end position="1414"/>
    </location>
</feature>
<feature type="domain" description="Laminin EGF-like" evidence="32">
    <location>
        <begin position="1415"/>
        <end position="1459"/>
    </location>
</feature>
<dbReference type="Pfam" id="PF02210">
    <property type="entry name" value="Laminin_G_2"/>
    <property type="match status" value="4"/>
</dbReference>
<feature type="domain" description="Laminin G" evidence="31">
    <location>
        <begin position="2663"/>
        <end position="2853"/>
    </location>
</feature>
<dbReference type="Pfam" id="PF00055">
    <property type="entry name" value="Laminin_N"/>
    <property type="match status" value="1"/>
</dbReference>
<feature type="disulfide bond" evidence="29">
    <location>
        <begin position="645"/>
        <end position="654"/>
    </location>
</feature>
<dbReference type="Pfam" id="PF00054">
    <property type="entry name" value="Laminin_G_1"/>
    <property type="match status" value="1"/>
</dbReference>
<dbReference type="InterPro" id="IPR013320">
    <property type="entry name" value="ConA-like_dom_sf"/>
</dbReference>
<feature type="disulfide bond" evidence="28">
    <location>
        <begin position="3593"/>
        <end position="3620"/>
    </location>
</feature>
<feature type="disulfide bond" evidence="29">
    <location>
        <begin position="1929"/>
        <end position="1938"/>
    </location>
</feature>
<dbReference type="InterPro" id="IPR000742">
    <property type="entry name" value="EGF"/>
</dbReference>
<evidence type="ECO:0000256" key="11">
    <source>
        <dbReference type="ARBA" id="ARBA00023180"/>
    </source>
</evidence>
<dbReference type="GO" id="GO:0007155">
    <property type="term" value="P:cell adhesion"/>
    <property type="evidence" value="ECO:0007669"/>
    <property type="project" value="UniProtKB-KW"/>
</dbReference>
<dbReference type="SMART" id="SM00281">
    <property type="entry name" value="LamB"/>
    <property type="match status" value="1"/>
</dbReference>
<keyword evidence="11" id="KW-0325">Glycoprotein</keyword>
<dbReference type="GO" id="GO:0016477">
    <property type="term" value="P:cell migration"/>
    <property type="evidence" value="ECO:0007669"/>
    <property type="project" value="UniProtKB-ARBA"/>
</dbReference>
<feature type="domain" description="Laminin EGF-like" evidence="32">
    <location>
        <begin position="725"/>
        <end position="777"/>
    </location>
</feature>
<evidence type="ECO:0000259" key="31">
    <source>
        <dbReference type="PROSITE" id="PS50025"/>
    </source>
</evidence>
<evidence type="ECO:0000256" key="10">
    <source>
        <dbReference type="ARBA" id="ARBA00023157"/>
    </source>
</evidence>
<feature type="coiled-coil region" evidence="30">
    <location>
        <begin position="2622"/>
        <end position="2663"/>
    </location>
</feature>
<feature type="disulfide bond" evidence="29">
    <location>
        <begin position="1432"/>
        <end position="1441"/>
    </location>
</feature>
<dbReference type="CDD" id="cd02795">
    <property type="entry name" value="CBM6-CBM35-CBM36_like"/>
    <property type="match status" value="1"/>
</dbReference>
<dbReference type="PROSITE" id="PS00022">
    <property type="entry name" value="EGF_1"/>
    <property type="match status" value="1"/>
</dbReference>
<feature type="disulfide bond" evidence="29">
    <location>
        <begin position="1369"/>
        <end position="1381"/>
    </location>
</feature>
<feature type="disulfide bond" evidence="29">
    <location>
        <begin position="1816"/>
        <end position="1825"/>
    </location>
</feature>
<feature type="domain" description="Laminin G" evidence="31">
    <location>
        <begin position="3448"/>
        <end position="3620"/>
    </location>
</feature>
<feature type="disulfide bond" evidence="29">
    <location>
        <begin position="625"/>
        <end position="637"/>
    </location>
</feature>
<evidence type="ECO:0000256" key="17">
    <source>
        <dbReference type="ARBA" id="ARBA00075127"/>
    </source>
</evidence>
<feature type="non-terminal residue" evidence="35">
    <location>
        <position position="1"/>
    </location>
</feature>
<keyword evidence="8" id="KW-0130">Cell adhesion</keyword>
<feature type="disulfide bond" evidence="29">
    <location>
        <begin position="442"/>
        <end position="454"/>
    </location>
</feature>
<evidence type="ECO:0000256" key="21">
    <source>
        <dbReference type="ARBA" id="ARBA00076958"/>
    </source>
</evidence>
<dbReference type="PANTHER" id="PTHR10574">
    <property type="entry name" value="NETRIN/LAMININ-RELATED"/>
    <property type="match status" value="1"/>
</dbReference>
<evidence type="ECO:0000256" key="16">
    <source>
        <dbReference type="ARBA" id="ARBA00072594"/>
    </source>
</evidence>
<dbReference type="SMART" id="SM01411">
    <property type="entry name" value="Ephrin_rec_like"/>
    <property type="match status" value="2"/>
</dbReference>
<dbReference type="Gene3D" id="2.10.25.10">
    <property type="entry name" value="Laminin"/>
    <property type="match status" value="21"/>
</dbReference>
<keyword evidence="7" id="KW-0084">Basement membrane</keyword>
<dbReference type="PROSITE" id="PS51117">
    <property type="entry name" value="LAMININ_NTER"/>
    <property type="match status" value="1"/>
</dbReference>
<evidence type="ECO:0000259" key="32">
    <source>
        <dbReference type="PROSITE" id="PS50027"/>
    </source>
</evidence>
<feature type="disulfide bond" evidence="29">
    <location>
        <begin position="600"/>
        <end position="609"/>
    </location>
</feature>
<evidence type="ECO:0000256" key="6">
    <source>
        <dbReference type="ARBA" id="ARBA00022737"/>
    </source>
</evidence>
<evidence type="ECO:0000256" key="18">
    <source>
        <dbReference type="ARBA" id="ARBA00075282"/>
    </source>
</evidence>
<dbReference type="InterPro" id="IPR056863">
    <property type="entry name" value="LMN_ATRN_NET-like_EGF"/>
</dbReference>
<feature type="disulfide bond" evidence="29">
    <location>
        <begin position="1510"/>
        <end position="1527"/>
    </location>
</feature>
<feature type="disulfide bond" evidence="29">
    <location>
        <begin position="490"/>
        <end position="507"/>
    </location>
</feature>
<dbReference type="FunFam" id="2.10.25.10:FF:000407">
    <property type="entry name" value="Laminin subunit alpha-3"/>
    <property type="match status" value="1"/>
</dbReference>
<evidence type="ECO:0000313" key="35">
    <source>
        <dbReference type="EMBL" id="JAT93729.1"/>
    </source>
</evidence>
<feature type="disulfide bond" evidence="28">
    <location>
        <begin position="3184"/>
        <end position="3211"/>
    </location>
</feature>
<dbReference type="PROSITE" id="PS51115">
    <property type="entry name" value="LAMININ_IVA"/>
    <property type="match status" value="1"/>
</dbReference>
<feature type="domain" description="Laminin EGF-like" evidence="32">
    <location>
        <begin position="2005"/>
        <end position="2051"/>
    </location>
</feature>
<dbReference type="GO" id="GO:0071711">
    <property type="term" value="P:basement membrane organization"/>
    <property type="evidence" value="ECO:0007669"/>
    <property type="project" value="UniProtKB-ARBA"/>
</dbReference>
<feature type="disulfide bond" evidence="29">
    <location>
        <begin position="555"/>
        <end position="564"/>
    </location>
</feature>
<dbReference type="PRINTS" id="PR00011">
    <property type="entry name" value="EGFLAMININ"/>
</dbReference>